<reference evidence="10 11" key="1">
    <citation type="submission" date="2017-09" db="EMBL/GenBank/DDBJ databases">
        <title>Genome sequencing of Besnoitia besnoiti strain Bb-Ger1.</title>
        <authorList>
            <person name="Schares G."/>
            <person name="Venepally P."/>
            <person name="Lorenzi H.A."/>
        </authorList>
    </citation>
    <scope>NUCLEOTIDE SEQUENCE [LARGE SCALE GENOMIC DNA]</scope>
    <source>
        <strain evidence="10 11">Bb-Ger1</strain>
    </source>
</reference>
<protein>
    <submittedName>
        <fullName evidence="10">Sterol carrier protein-2 HAD-2SCP-2</fullName>
    </submittedName>
</protein>
<dbReference type="STRING" id="94643.A0A2A9MBD3"/>
<dbReference type="Pfam" id="PF02036">
    <property type="entry name" value="SCP2"/>
    <property type="match status" value="2"/>
</dbReference>
<evidence type="ECO:0000256" key="3">
    <source>
        <dbReference type="ARBA" id="ARBA00006484"/>
    </source>
</evidence>
<organism evidence="10 11">
    <name type="scientific">Besnoitia besnoiti</name>
    <name type="common">Apicomplexan protozoan</name>
    <dbReference type="NCBI Taxonomy" id="94643"/>
    <lineage>
        <taxon>Eukaryota</taxon>
        <taxon>Sar</taxon>
        <taxon>Alveolata</taxon>
        <taxon>Apicomplexa</taxon>
        <taxon>Conoidasida</taxon>
        <taxon>Coccidia</taxon>
        <taxon>Eucoccidiorida</taxon>
        <taxon>Eimeriorina</taxon>
        <taxon>Sarcocystidae</taxon>
        <taxon>Besnoitia</taxon>
    </lineage>
</organism>
<dbReference type="InterPro" id="IPR020904">
    <property type="entry name" value="Sc_DH/Rdtase_CS"/>
</dbReference>
<feature type="region of interest" description="Disordered" evidence="8">
    <location>
        <begin position="472"/>
        <end position="503"/>
    </location>
</feature>
<keyword evidence="6" id="KW-0443">Lipid metabolism</keyword>
<evidence type="ECO:0000313" key="10">
    <source>
        <dbReference type="EMBL" id="PFH35798.1"/>
    </source>
</evidence>
<dbReference type="InterPro" id="IPR057326">
    <property type="entry name" value="KR_dom"/>
</dbReference>
<dbReference type="PROSITE" id="PS00061">
    <property type="entry name" value="ADH_SHORT"/>
    <property type="match status" value="1"/>
</dbReference>
<dbReference type="PANTHER" id="PTHR45024:SF2">
    <property type="entry name" value="SCP2 DOMAIN-CONTAINING PROTEIN"/>
    <property type="match status" value="1"/>
</dbReference>
<dbReference type="Pfam" id="PF00106">
    <property type="entry name" value="adh_short"/>
    <property type="match status" value="1"/>
</dbReference>
<dbReference type="InterPro" id="IPR036527">
    <property type="entry name" value="SCP2_sterol-bd_dom_sf"/>
</dbReference>
<dbReference type="InterPro" id="IPR003033">
    <property type="entry name" value="SCP2_sterol-bd_dom"/>
</dbReference>
<dbReference type="InterPro" id="IPR036291">
    <property type="entry name" value="NAD(P)-bd_dom_sf"/>
</dbReference>
<keyword evidence="7" id="KW-0576">Peroxisome</keyword>
<evidence type="ECO:0000256" key="4">
    <source>
        <dbReference type="ARBA" id="ARBA00022832"/>
    </source>
</evidence>
<dbReference type="Proteomes" id="UP000224006">
    <property type="component" value="Chromosome IV"/>
</dbReference>
<keyword evidence="5" id="KW-0560">Oxidoreductase</keyword>
<evidence type="ECO:0000256" key="1">
    <source>
        <dbReference type="ARBA" id="ARBA00004275"/>
    </source>
</evidence>
<dbReference type="FunFam" id="3.40.50.720:FF:000185">
    <property type="entry name" value="peroxisomal multifunctional enzyme type 2"/>
    <property type="match status" value="1"/>
</dbReference>
<name>A0A2A9MBD3_BESBE</name>
<dbReference type="OrthoDB" id="421309at2759"/>
<gene>
    <name evidence="10" type="ORF">BESB_054490</name>
</gene>
<comment type="caution">
    <text evidence="10">The sequence shown here is derived from an EMBL/GenBank/DDBJ whole genome shotgun (WGS) entry which is preliminary data.</text>
</comment>
<comment type="similarity">
    <text evidence="3">Belongs to the short-chain dehydrogenases/reductases (SDR) family.</text>
</comment>
<evidence type="ECO:0000256" key="5">
    <source>
        <dbReference type="ARBA" id="ARBA00023002"/>
    </source>
</evidence>
<evidence type="ECO:0000313" key="11">
    <source>
        <dbReference type="Proteomes" id="UP000224006"/>
    </source>
</evidence>
<keyword evidence="4" id="KW-0276">Fatty acid metabolism</keyword>
<evidence type="ECO:0000256" key="2">
    <source>
        <dbReference type="ARBA" id="ARBA00005005"/>
    </source>
</evidence>
<evidence type="ECO:0000256" key="7">
    <source>
        <dbReference type="ARBA" id="ARBA00023140"/>
    </source>
</evidence>
<comment type="pathway">
    <text evidence="2">Lipid metabolism; fatty acid beta-oxidation.</text>
</comment>
<evidence type="ECO:0000256" key="6">
    <source>
        <dbReference type="ARBA" id="ARBA00023098"/>
    </source>
</evidence>
<dbReference type="GO" id="GO:0005777">
    <property type="term" value="C:peroxisome"/>
    <property type="evidence" value="ECO:0007669"/>
    <property type="project" value="UniProtKB-SubCell"/>
</dbReference>
<dbReference type="GeneID" id="40310378"/>
<dbReference type="InterPro" id="IPR002347">
    <property type="entry name" value="SDR_fam"/>
</dbReference>
<dbReference type="RefSeq" id="XP_029219807.1">
    <property type="nucleotide sequence ID" value="XM_029363884.1"/>
</dbReference>
<dbReference type="Gene3D" id="1.10.287.4290">
    <property type="match status" value="1"/>
</dbReference>
<dbReference type="SMART" id="SM00822">
    <property type="entry name" value="PKS_KR"/>
    <property type="match status" value="1"/>
</dbReference>
<dbReference type="PRINTS" id="PR00080">
    <property type="entry name" value="SDRFAMILY"/>
</dbReference>
<proteinExistence type="inferred from homology"/>
<evidence type="ECO:0000256" key="8">
    <source>
        <dbReference type="SAM" id="MobiDB-lite"/>
    </source>
</evidence>
<dbReference type="Gene3D" id="3.30.1050.10">
    <property type="entry name" value="SCP2 sterol-binding domain"/>
    <property type="match status" value="2"/>
</dbReference>
<feature type="domain" description="Ketoreductase" evidence="9">
    <location>
        <begin position="8"/>
        <end position="196"/>
    </location>
</feature>
<dbReference type="KEGG" id="bbes:BESB_054490"/>
<accession>A0A2A9MBD3</accession>
<dbReference type="GO" id="GO:0006631">
    <property type="term" value="P:fatty acid metabolic process"/>
    <property type="evidence" value="ECO:0007669"/>
    <property type="project" value="UniProtKB-KW"/>
</dbReference>
<dbReference type="Gene3D" id="3.40.50.720">
    <property type="entry name" value="NAD(P)-binding Rossmann-like Domain"/>
    <property type="match status" value="1"/>
</dbReference>
<evidence type="ECO:0000259" key="9">
    <source>
        <dbReference type="SMART" id="SM00822"/>
    </source>
</evidence>
<sequence>MPVRFDGQVAIVTGAGGGLGRAYALLLASRGAKVLVNDVGAALSGAANETSKADKVVFEIRKQGGEAAANYDSVLEGQKIIDHAMSRFGRVDILINNAGVLRDSSLMKMTEKDWDLVMAVHVKGAYACTKAVWPIMQKQKYGRIIMTASAAGLYGNFGQANYSAAKSALVGLSKTLAFEGEKKNIFVNCIAPLAGTRMTATVMPPELVEALKPDYVAPLVAYLCSKECRDTGKVLEVGAGWVASVRWQRNTGHSFVPPFSPDDVSREWKRITEFTGEVAYPTSLQDSMMMVTQRLEHNPANKNEENASPTAEPASKETAKADSSAGGNQKEASKADIIFQLMDAYIRNVPDARKKLQDKVDCVFGFNVTQGKATKSWSLNLKKGGTGGGIEAGLQNSPDVIFTMAEDSFVAVCLGTLNPQMAFLQGKMKIKGSMQKASKFTPGLFPSITKEMVEMKDAGEAVDAYLRKHNLGPAGATTKEGTEPTKGSADASAQPAKATASPQAKQLKSMALYEIMGKHLETSEGAKLVKRINSIYRLNILPKKGAPPVKVVLDLKNIPPSIREEGDDTAKVTSDCTITLLDDDFVKLATGKMNPQLAFMQGKIKLKGSMQAALKFTPDIFPKASRL</sequence>
<comment type="subcellular location">
    <subcellularLocation>
        <location evidence="1">Peroxisome</location>
    </subcellularLocation>
</comment>
<dbReference type="SUPFAM" id="SSF55718">
    <property type="entry name" value="SCP-like"/>
    <property type="match status" value="2"/>
</dbReference>
<dbReference type="PRINTS" id="PR00081">
    <property type="entry name" value="GDHRDH"/>
</dbReference>
<dbReference type="PANTHER" id="PTHR45024">
    <property type="entry name" value="DEHYDROGENASES, SHORT CHAIN"/>
    <property type="match status" value="1"/>
</dbReference>
<dbReference type="GO" id="GO:0016491">
    <property type="term" value="F:oxidoreductase activity"/>
    <property type="evidence" value="ECO:0007669"/>
    <property type="project" value="UniProtKB-KW"/>
</dbReference>
<keyword evidence="11" id="KW-1185">Reference proteome</keyword>
<dbReference type="AlphaFoldDB" id="A0A2A9MBD3"/>
<dbReference type="EMBL" id="NWUJ01000004">
    <property type="protein sequence ID" value="PFH35798.1"/>
    <property type="molecule type" value="Genomic_DNA"/>
</dbReference>
<dbReference type="CDD" id="cd05353">
    <property type="entry name" value="hydroxyacyl-CoA-like_DH_SDR_c-like"/>
    <property type="match status" value="1"/>
</dbReference>
<feature type="region of interest" description="Disordered" evidence="8">
    <location>
        <begin position="298"/>
        <end position="329"/>
    </location>
</feature>
<dbReference type="SUPFAM" id="SSF51735">
    <property type="entry name" value="NAD(P)-binding Rossmann-fold domains"/>
    <property type="match status" value="1"/>
</dbReference>
<dbReference type="VEuPathDB" id="ToxoDB:BESB_054490"/>
<dbReference type="InterPro" id="IPR051687">
    <property type="entry name" value="Peroxisomal_Beta-Oxidation"/>
</dbReference>